<feature type="non-terminal residue" evidence="1">
    <location>
        <position position="57"/>
    </location>
</feature>
<name>A0A392W8Y4_9FABA</name>
<organism evidence="1 2">
    <name type="scientific">Trifolium medium</name>
    <dbReference type="NCBI Taxonomy" id="97028"/>
    <lineage>
        <taxon>Eukaryota</taxon>
        <taxon>Viridiplantae</taxon>
        <taxon>Streptophyta</taxon>
        <taxon>Embryophyta</taxon>
        <taxon>Tracheophyta</taxon>
        <taxon>Spermatophyta</taxon>
        <taxon>Magnoliopsida</taxon>
        <taxon>eudicotyledons</taxon>
        <taxon>Gunneridae</taxon>
        <taxon>Pentapetalae</taxon>
        <taxon>rosids</taxon>
        <taxon>fabids</taxon>
        <taxon>Fabales</taxon>
        <taxon>Fabaceae</taxon>
        <taxon>Papilionoideae</taxon>
        <taxon>50 kb inversion clade</taxon>
        <taxon>NPAAA clade</taxon>
        <taxon>Hologalegina</taxon>
        <taxon>IRL clade</taxon>
        <taxon>Trifolieae</taxon>
        <taxon>Trifolium</taxon>
    </lineage>
</organism>
<comment type="caution">
    <text evidence="1">The sequence shown here is derived from an EMBL/GenBank/DDBJ whole genome shotgun (WGS) entry which is preliminary data.</text>
</comment>
<reference evidence="1 2" key="1">
    <citation type="journal article" date="2018" name="Front. Plant Sci.">
        <title>Red Clover (Trifolium pratense) and Zigzag Clover (T. medium) - A Picture of Genomic Similarities and Differences.</title>
        <authorList>
            <person name="Dluhosova J."/>
            <person name="Istvanek J."/>
            <person name="Nedelnik J."/>
            <person name="Repkova J."/>
        </authorList>
    </citation>
    <scope>NUCLEOTIDE SEQUENCE [LARGE SCALE GENOMIC DNA]</scope>
    <source>
        <strain evidence="2">cv. 10/8</strain>
        <tissue evidence="1">Leaf</tissue>
    </source>
</reference>
<evidence type="ECO:0000313" key="2">
    <source>
        <dbReference type="Proteomes" id="UP000265520"/>
    </source>
</evidence>
<proteinExistence type="predicted"/>
<sequence>MATGISSMSTGQNQVLLSKSSPQQAFKEMSIYQELCFEQSGSIKLNNKKRRLNGNAT</sequence>
<protein>
    <submittedName>
        <fullName evidence="1">Nucleolar complex protein 3</fullName>
    </submittedName>
</protein>
<accession>A0A392W8Y4</accession>
<dbReference type="Proteomes" id="UP000265520">
    <property type="component" value="Unassembled WGS sequence"/>
</dbReference>
<keyword evidence="2" id="KW-1185">Reference proteome</keyword>
<dbReference type="AlphaFoldDB" id="A0A392W8Y4"/>
<evidence type="ECO:0000313" key="1">
    <source>
        <dbReference type="EMBL" id="MCI95325.1"/>
    </source>
</evidence>
<dbReference type="EMBL" id="LXQA011383663">
    <property type="protein sequence ID" value="MCI95325.1"/>
    <property type="molecule type" value="Genomic_DNA"/>
</dbReference>